<dbReference type="InterPro" id="IPR016130">
    <property type="entry name" value="Tyr_Pase_AS"/>
</dbReference>
<organism evidence="3 4">
    <name type="scientific">Podospora appendiculata</name>
    <dbReference type="NCBI Taxonomy" id="314037"/>
    <lineage>
        <taxon>Eukaryota</taxon>
        <taxon>Fungi</taxon>
        <taxon>Dikarya</taxon>
        <taxon>Ascomycota</taxon>
        <taxon>Pezizomycotina</taxon>
        <taxon>Sordariomycetes</taxon>
        <taxon>Sordariomycetidae</taxon>
        <taxon>Sordariales</taxon>
        <taxon>Podosporaceae</taxon>
        <taxon>Podospora</taxon>
    </lineage>
</organism>
<comment type="caution">
    <text evidence="3">The sequence shown here is derived from an EMBL/GenBank/DDBJ whole genome shotgun (WGS) entry which is preliminary data.</text>
</comment>
<dbReference type="InterPro" id="IPR000387">
    <property type="entry name" value="Tyr_Pase_dom"/>
</dbReference>
<dbReference type="Pfam" id="PF13350">
    <property type="entry name" value="Y_phosphatase3"/>
    <property type="match status" value="1"/>
</dbReference>
<dbReference type="Proteomes" id="UP001270362">
    <property type="component" value="Unassembled WGS sequence"/>
</dbReference>
<feature type="region of interest" description="Disordered" evidence="1">
    <location>
        <begin position="1"/>
        <end position="23"/>
    </location>
</feature>
<dbReference type="PROSITE" id="PS00383">
    <property type="entry name" value="TYR_PHOSPHATASE_1"/>
    <property type="match status" value="1"/>
</dbReference>
<dbReference type="PANTHER" id="PTHR31126:SF1">
    <property type="entry name" value="TYROSINE SPECIFIC PROTEIN PHOSPHATASES DOMAIN-CONTAINING PROTEIN"/>
    <property type="match status" value="1"/>
</dbReference>
<evidence type="ECO:0000313" key="3">
    <source>
        <dbReference type="EMBL" id="KAK3695616.1"/>
    </source>
</evidence>
<dbReference type="GO" id="GO:0004721">
    <property type="term" value="F:phosphoprotein phosphatase activity"/>
    <property type="evidence" value="ECO:0007669"/>
    <property type="project" value="InterPro"/>
</dbReference>
<proteinExistence type="predicted"/>
<accession>A0AAE0XLZ6</accession>
<feature type="domain" description="Tyrosine specific protein phosphatases" evidence="2">
    <location>
        <begin position="161"/>
        <end position="205"/>
    </location>
</feature>
<feature type="compositionally biased region" description="Low complexity" evidence="1">
    <location>
        <begin position="1"/>
        <end position="21"/>
    </location>
</feature>
<dbReference type="PROSITE" id="PS50056">
    <property type="entry name" value="TYR_PHOSPHATASE_2"/>
    <property type="match status" value="1"/>
</dbReference>
<protein>
    <submittedName>
        <fullName evidence="3">Protein-tyrosine phosphatase-like protein</fullName>
    </submittedName>
</protein>
<evidence type="ECO:0000256" key="1">
    <source>
        <dbReference type="SAM" id="MobiDB-lite"/>
    </source>
</evidence>
<dbReference type="InterPro" id="IPR026893">
    <property type="entry name" value="Tyr/Ser_Pase_IphP-type"/>
</dbReference>
<reference evidence="3" key="1">
    <citation type="journal article" date="2023" name="Mol. Phylogenet. Evol.">
        <title>Genome-scale phylogeny and comparative genomics of the fungal order Sordariales.</title>
        <authorList>
            <person name="Hensen N."/>
            <person name="Bonometti L."/>
            <person name="Westerberg I."/>
            <person name="Brannstrom I.O."/>
            <person name="Guillou S."/>
            <person name="Cros-Aarteil S."/>
            <person name="Calhoun S."/>
            <person name="Haridas S."/>
            <person name="Kuo A."/>
            <person name="Mondo S."/>
            <person name="Pangilinan J."/>
            <person name="Riley R."/>
            <person name="LaButti K."/>
            <person name="Andreopoulos B."/>
            <person name="Lipzen A."/>
            <person name="Chen C."/>
            <person name="Yan M."/>
            <person name="Daum C."/>
            <person name="Ng V."/>
            <person name="Clum A."/>
            <person name="Steindorff A."/>
            <person name="Ohm R.A."/>
            <person name="Martin F."/>
            <person name="Silar P."/>
            <person name="Natvig D.O."/>
            <person name="Lalanne C."/>
            <person name="Gautier V."/>
            <person name="Ament-Velasquez S.L."/>
            <person name="Kruys A."/>
            <person name="Hutchinson M.I."/>
            <person name="Powell A.J."/>
            <person name="Barry K."/>
            <person name="Miller A.N."/>
            <person name="Grigoriev I.V."/>
            <person name="Debuchy R."/>
            <person name="Gladieux P."/>
            <person name="Hiltunen Thoren M."/>
            <person name="Johannesson H."/>
        </authorList>
    </citation>
    <scope>NUCLEOTIDE SEQUENCE</scope>
    <source>
        <strain evidence="3">CBS 314.62</strain>
    </source>
</reference>
<evidence type="ECO:0000259" key="2">
    <source>
        <dbReference type="PROSITE" id="PS50056"/>
    </source>
</evidence>
<dbReference type="PANTHER" id="PTHR31126">
    <property type="entry name" value="TYROSINE-PROTEIN PHOSPHATASE"/>
    <property type="match status" value="1"/>
</dbReference>
<dbReference type="FunFam" id="3.90.190.10:FF:000123">
    <property type="entry name" value="Similar to protein tyrosine/serine phosphatase"/>
    <property type="match status" value="1"/>
</dbReference>
<keyword evidence="4" id="KW-1185">Reference proteome</keyword>
<dbReference type="AlphaFoldDB" id="A0AAE0XLZ6"/>
<dbReference type="SUPFAM" id="SSF52799">
    <property type="entry name" value="(Phosphotyrosine protein) phosphatases II"/>
    <property type="match status" value="1"/>
</dbReference>
<dbReference type="Gene3D" id="3.90.190.10">
    <property type="entry name" value="Protein tyrosine phosphatase superfamily"/>
    <property type="match status" value="1"/>
</dbReference>
<evidence type="ECO:0000313" key="4">
    <source>
        <dbReference type="Proteomes" id="UP001270362"/>
    </source>
</evidence>
<dbReference type="InterPro" id="IPR029021">
    <property type="entry name" value="Prot-tyrosine_phosphatase-like"/>
</dbReference>
<dbReference type="EMBL" id="JAULSO010000001">
    <property type="protein sequence ID" value="KAK3695616.1"/>
    <property type="molecule type" value="Genomic_DNA"/>
</dbReference>
<sequence length="310" mass="33200">MSAASSDSGSGSGSSTSSSADCVAPSPPFVQAAGLANLRDIGGYPIYTQPGKAVRTGLVFRAAEPSRLEPEGVAVLQRLGIIHVYDLRSELEFARSSASQQPLEEAWEGATRIFAPVFRDQDYSPEALAVRFNHYSTGTEGFVKAYATILDAAGGPDNKNAPFKRIIEHLASPTAPPSPLLVHCTAGKDRTGVLCALILALCGVDDEAIAHDYSLTEIGLAPRKPEIIAHLMQTPALFGDRAKAERMVGSRKEDMLATLAMLRETYGSVEEYLVGHCLVAPESLTQLRRNLIVDIDRDHVTAPARESKLA</sequence>
<gene>
    <name evidence="3" type="ORF">B0T22DRAFT_370148</name>
</gene>
<reference evidence="3" key="2">
    <citation type="submission" date="2023-06" db="EMBL/GenBank/DDBJ databases">
        <authorList>
            <consortium name="Lawrence Berkeley National Laboratory"/>
            <person name="Haridas S."/>
            <person name="Hensen N."/>
            <person name="Bonometti L."/>
            <person name="Westerberg I."/>
            <person name="Brannstrom I.O."/>
            <person name="Guillou S."/>
            <person name="Cros-Aarteil S."/>
            <person name="Calhoun S."/>
            <person name="Kuo A."/>
            <person name="Mondo S."/>
            <person name="Pangilinan J."/>
            <person name="Riley R."/>
            <person name="Labutti K."/>
            <person name="Andreopoulos B."/>
            <person name="Lipzen A."/>
            <person name="Chen C."/>
            <person name="Yanf M."/>
            <person name="Daum C."/>
            <person name="Ng V."/>
            <person name="Clum A."/>
            <person name="Steindorff A."/>
            <person name="Ohm R."/>
            <person name="Martin F."/>
            <person name="Silar P."/>
            <person name="Natvig D."/>
            <person name="Lalanne C."/>
            <person name="Gautier V."/>
            <person name="Ament-Velasquez S.L."/>
            <person name="Kruys A."/>
            <person name="Hutchinson M.I."/>
            <person name="Powell A.J."/>
            <person name="Barry K."/>
            <person name="Miller A.N."/>
            <person name="Grigoriev I.V."/>
            <person name="Debuchy R."/>
            <person name="Gladieux P."/>
            <person name="Thoren M.H."/>
            <person name="Johannesson H."/>
        </authorList>
    </citation>
    <scope>NUCLEOTIDE SEQUENCE</scope>
    <source>
        <strain evidence="3">CBS 314.62</strain>
    </source>
</reference>
<name>A0AAE0XLZ6_9PEZI</name>